<reference evidence="1" key="1">
    <citation type="submission" date="2016-05" db="EMBL/GenBank/DDBJ databases">
        <authorList>
            <person name="Lavstsen T."/>
            <person name="Jespersen J.S."/>
        </authorList>
    </citation>
    <scope>NUCLEOTIDE SEQUENCE [LARGE SCALE GENOMIC DNA]</scope>
</reference>
<dbReference type="EMBL" id="FLQU01000439">
    <property type="protein sequence ID" value="SBS85657.1"/>
    <property type="molecule type" value="Genomic_DNA"/>
</dbReference>
<dbReference type="Proteomes" id="UP000078546">
    <property type="component" value="Unassembled WGS sequence"/>
</dbReference>
<gene>
    <name evidence="2" type="ORF">POVCU1_030100</name>
    <name evidence="1" type="ORF">POVCU2_0032670</name>
</gene>
<evidence type="ECO:0000313" key="1">
    <source>
        <dbReference type="EMBL" id="SBS85657.1"/>
    </source>
</evidence>
<sequence length="324" mass="38182">MKLFSPYKLAAVSLVGFTLSLCKKVLFVDLLNGINMSYGRKKYINKNATNNHEYFSSQSPFVNKNAAQALISREKGCTRDDTANVAERDGMGYGQDENVLRQYIYTLSHLAIFDIDREKDTPLNISLLLKACLASHNYIKNVEIYTSQVENKEICSFIYENRKEFENFFNLHILKYTEFFYNSKIDETLKSYIDDKNMYTNELEIYRKIGENTKLRKDILLDILFECIRLNKIIQYSLAVNKLNLLSHPVMLKVFAYFKTNDIYYYIFLNSIKKIKYYYAMKNVKEEYKQEIYKIVDYYLNILNTMDCMYEAGNIPSLIKKTTN</sequence>
<dbReference type="AlphaFoldDB" id="A0A1A8VYT0"/>
<dbReference type="VEuPathDB" id="PlasmoDB:PocGH01_11054300"/>
<keyword evidence="1" id="KW-0477">Merozoite</keyword>
<proteinExistence type="predicted"/>
<evidence type="ECO:0000313" key="3">
    <source>
        <dbReference type="Proteomes" id="UP000078546"/>
    </source>
</evidence>
<protein>
    <submittedName>
        <fullName evidence="1">Liver merozoite formation protein, putative</fullName>
    </submittedName>
</protein>
<reference evidence="3 4" key="2">
    <citation type="submission" date="2016-05" db="EMBL/GenBank/DDBJ databases">
        <authorList>
            <person name="Naeem Raeece"/>
        </authorList>
    </citation>
    <scope>NUCLEOTIDE SEQUENCE [LARGE SCALE GENOMIC DNA]</scope>
</reference>
<name>A0A1A8VYT0_PLAOA</name>
<evidence type="ECO:0000313" key="2">
    <source>
        <dbReference type="EMBL" id="SBS95747.1"/>
    </source>
</evidence>
<dbReference type="Proteomes" id="UP000078560">
    <property type="component" value="Unassembled WGS sequence"/>
</dbReference>
<dbReference type="EMBL" id="FLQV01000549">
    <property type="protein sequence ID" value="SBS95747.1"/>
    <property type="molecule type" value="Genomic_DNA"/>
</dbReference>
<evidence type="ECO:0000313" key="4">
    <source>
        <dbReference type="Proteomes" id="UP000078560"/>
    </source>
</evidence>
<accession>A0A1A8VYT0</accession>
<organism evidence="1 4">
    <name type="scientific">Plasmodium ovale curtisi</name>
    <dbReference type="NCBI Taxonomy" id="864141"/>
    <lineage>
        <taxon>Eukaryota</taxon>
        <taxon>Sar</taxon>
        <taxon>Alveolata</taxon>
        <taxon>Apicomplexa</taxon>
        <taxon>Aconoidasida</taxon>
        <taxon>Haemosporida</taxon>
        <taxon>Plasmodiidae</taxon>
        <taxon>Plasmodium</taxon>
        <taxon>Plasmodium (Plasmodium)</taxon>
    </lineage>
</organism>